<dbReference type="EnsemblBacteria" id="AAM72053">
    <property type="protein sequence ID" value="AAM72053"/>
    <property type="gene ID" value="CT0817"/>
</dbReference>
<organism evidence="1 2">
    <name type="scientific">Chlorobaculum tepidum (strain ATCC 49652 / DSM 12025 / NBRC 103806 / TLS)</name>
    <name type="common">Chlorobium tepidum</name>
    <dbReference type="NCBI Taxonomy" id="194439"/>
    <lineage>
        <taxon>Bacteria</taxon>
        <taxon>Pseudomonadati</taxon>
        <taxon>Chlorobiota</taxon>
        <taxon>Chlorobiia</taxon>
        <taxon>Chlorobiales</taxon>
        <taxon>Chlorobiaceae</taxon>
        <taxon>Chlorobaculum</taxon>
    </lineage>
</organism>
<protein>
    <recommendedName>
        <fullName evidence="3">HMA domain-containing protein</fullName>
    </recommendedName>
</protein>
<sequence length="49" mass="5477">MLINLSGHTLVTVKTLTRKRSGNTNMKRKIYGVSGMHCASCEAIIEKRK</sequence>
<dbReference type="AlphaFoldDB" id="Q8KE73"/>
<dbReference type="SUPFAM" id="SSF55008">
    <property type="entry name" value="HMA, heavy metal-associated domain"/>
    <property type="match status" value="1"/>
</dbReference>
<keyword evidence="2" id="KW-1185">Reference proteome</keyword>
<reference evidence="1 2" key="1">
    <citation type="journal article" date="2002" name="Proc. Natl. Acad. Sci. U.S.A.">
        <title>The complete genome sequence of Chlorobium tepidum TLS, a photosynthetic, anaerobic, green-sulfur bacterium.</title>
        <authorList>
            <person name="Eisen J.A."/>
            <person name="Nelson K.E."/>
            <person name="Paulsen I.T."/>
            <person name="Heidelberg J.F."/>
            <person name="Wu M."/>
            <person name="Dodson R.J."/>
            <person name="Deboy R."/>
            <person name="Gwinn M.L."/>
            <person name="Nelson W.C."/>
            <person name="Haft D.H."/>
            <person name="Hickey E.K."/>
            <person name="Peterson J.D."/>
            <person name="Durkin A.S."/>
            <person name="Kolonay J.L."/>
            <person name="Yang F."/>
            <person name="Holt I."/>
            <person name="Umayam L.A."/>
            <person name="Mason T."/>
            <person name="Brenner M."/>
            <person name="Shea T.P."/>
            <person name="Parksey D."/>
            <person name="Nierman W.C."/>
            <person name="Feldblyum T.V."/>
            <person name="Hansen C.L."/>
            <person name="Craven M.B."/>
            <person name="Radune D."/>
            <person name="Vamathevan J."/>
            <person name="Khouri H."/>
            <person name="White O."/>
            <person name="Gruber T.M."/>
            <person name="Ketchum K.A."/>
            <person name="Venter J.C."/>
            <person name="Tettelin H."/>
            <person name="Bryant D.A."/>
            <person name="Fraser C.M."/>
        </authorList>
    </citation>
    <scope>NUCLEOTIDE SEQUENCE [LARGE SCALE GENOMIC DNA]</scope>
    <source>
        <strain evidence="2">ATCC 49652 / DSM 12025 / NBRC 103806 / TLS</strain>
    </source>
</reference>
<dbReference type="GO" id="GO:0046872">
    <property type="term" value="F:metal ion binding"/>
    <property type="evidence" value="ECO:0007669"/>
    <property type="project" value="InterPro"/>
</dbReference>
<name>Q8KE73_CHLTE</name>
<evidence type="ECO:0000313" key="1">
    <source>
        <dbReference type="EMBL" id="AAM72053.1"/>
    </source>
</evidence>
<accession>Q8KE73</accession>
<dbReference type="STRING" id="194439.CT0817"/>
<dbReference type="KEGG" id="cte:CT0817"/>
<evidence type="ECO:0000313" key="2">
    <source>
        <dbReference type="Proteomes" id="UP000001007"/>
    </source>
</evidence>
<dbReference type="EMBL" id="AE006470">
    <property type="protein sequence ID" value="AAM72053.1"/>
    <property type="molecule type" value="Genomic_DNA"/>
</dbReference>
<dbReference type="HOGENOM" id="CLU_3133822_0_0_10"/>
<dbReference type="InterPro" id="IPR036163">
    <property type="entry name" value="HMA_dom_sf"/>
</dbReference>
<gene>
    <name evidence="1" type="ordered locus">CT0817</name>
</gene>
<dbReference type="Proteomes" id="UP000001007">
    <property type="component" value="Chromosome"/>
</dbReference>
<proteinExistence type="predicted"/>
<evidence type="ECO:0008006" key="3">
    <source>
        <dbReference type="Google" id="ProtNLM"/>
    </source>
</evidence>